<organism evidence="4 5">
    <name type="scientific">Drosophila navojoa</name>
    <name type="common">Fruit fly</name>
    <dbReference type="NCBI Taxonomy" id="7232"/>
    <lineage>
        <taxon>Eukaryota</taxon>
        <taxon>Metazoa</taxon>
        <taxon>Ecdysozoa</taxon>
        <taxon>Arthropoda</taxon>
        <taxon>Hexapoda</taxon>
        <taxon>Insecta</taxon>
        <taxon>Pterygota</taxon>
        <taxon>Neoptera</taxon>
        <taxon>Endopterygota</taxon>
        <taxon>Diptera</taxon>
        <taxon>Brachycera</taxon>
        <taxon>Muscomorpha</taxon>
        <taxon>Ephydroidea</taxon>
        <taxon>Drosophilidae</taxon>
        <taxon>Drosophila</taxon>
    </lineage>
</organism>
<dbReference type="SUPFAM" id="SSF50891">
    <property type="entry name" value="Cyclophilin-like"/>
    <property type="match status" value="1"/>
</dbReference>
<dbReference type="Proteomes" id="UP000295192">
    <property type="component" value="Unassembled WGS sequence"/>
</dbReference>
<keyword evidence="5" id="KW-1185">Reference proteome</keyword>
<evidence type="ECO:0000256" key="2">
    <source>
        <dbReference type="SAM" id="MobiDB-lite"/>
    </source>
</evidence>
<reference evidence="4 5" key="1">
    <citation type="journal article" date="2019" name="J. Hered.">
        <title>An Improved Genome Assembly for Drosophila navojoa, the Basal Species in the mojavensis Cluster.</title>
        <authorList>
            <person name="Vanderlinde T."/>
            <person name="Dupim E.G."/>
            <person name="Nazario-Yepiz N.O."/>
            <person name="Carvalho A.B."/>
        </authorList>
    </citation>
    <scope>NUCLEOTIDE SEQUENCE [LARGE SCALE GENOMIC DNA]</scope>
    <source>
        <strain evidence="4">Navoj_Jal97</strain>
        <tissue evidence="4">Whole organism</tissue>
    </source>
</reference>
<feature type="region of interest" description="Disordered" evidence="2">
    <location>
        <begin position="20"/>
        <end position="63"/>
    </location>
</feature>
<dbReference type="InterPro" id="IPR029000">
    <property type="entry name" value="Cyclophilin-like_dom_sf"/>
</dbReference>
<feature type="compositionally biased region" description="Basic residues" evidence="2">
    <location>
        <begin position="37"/>
        <end position="46"/>
    </location>
</feature>
<sequence length="382" mass="43358">MSLYKFPGCQSITSMGSAEFNAMQTAETAPKPEAKPKPKPKPKPKSKTLLEKQKKPKVKMHNAGHMAAWREHRERVLGMTSELDTRPPGFQAIRVTGVITLRQIAMQFMERTRKNIQMLVELSKTMRTHGDIIPFRYDRVYTMSSLPYTLKQLDRLDLENRDIGKRIKDVVSGLDTGIEKKSSLVKRRHKARVPPFHMPQTGLAKYKGYNITMPKTDKERWNLLRPTIYLDIFLKGSRPLGRIVVQLYTEAAPVVVLQLVRACICNMHQKIVIKRLFPNLWMDVDLLEHGNSDLSQSLEYDGKIIDHGASAYVLSFSKEYLQGFPKNVSFSMSFKPLSVANGSRIGFGQIIQGSKILDSLQCYGTKNGKLNRSIVFTSCGLL</sequence>
<comment type="similarity">
    <text evidence="1">Belongs to the CFAP97 family.</text>
</comment>
<feature type="domain" description="PPIase cyclophilin-type" evidence="3">
    <location>
        <begin position="236"/>
        <end position="381"/>
    </location>
</feature>
<dbReference type="EMBL" id="LSRL02000012">
    <property type="protein sequence ID" value="TDG51003.1"/>
    <property type="molecule type" value="Genomic_DNA"/>
</dbReference>
<comment type="caution">
    <text evidence="4">The sequence shown here is derived from an EMBL/GenBank/DDBJ whole genome shotgun (WGS) entry which is preliminary data.</text>
</comment>
<dbReference type="OrthoDB" id="193499at2759"/>
<evidence type="ECO:0000313" key="5">
    <source>
        <dbReference type="Proteomes" id="UP000295192"/>
    </source>
</evidence>
<dbReference type="GO" id="GO:0003755">
    <property type="term" value="F:peptidyl-prolyl cis-trans isomerase activity"/>
    <property type="evidence" value="ECO:0007669"/>
    <property type="project" value="InterPro"/>
</dbReference>
<gene>
    <name evidence="4" type="ORF">AWZ03_002658</name>
</gene>
<dbReference type="PROSITE" id="PS50072">
    <property type="entry name" value="CSA_PPIASE_2"/>
    <property type="match status" value="1"/>
</dbReference>
<dbReference type="InterPro" id="IPR002130">
    <property type="entry name" value="Cyclophilin-type_PPIase_dom"/>
</dbReference>
<evidence type="ECO:0000313" key="4">
    <source>
        <dbReference type="EMBL" id="TDG51003.1"/>
    </source>
</evidence>
<accession>A0A484BQJ6</accession>
<evidence type="ECO:0000256" key="1">
    <source>
        <dbReference type="ARBA" id="ARBA00008315"/>
    </source>
</evidence>
<dbReference type="Pfam" id="PF00160">
    <property type="entry name" value="Pro_isomerase"/>
    <property type="match status" value="1"/>
</dbReference>
<dbReference type="InterPro" id="IPR029488">
    <property type="entry name" value="Hmw/CFAP97"/>
</dbReference>
<dbReference type="OMA" id="AHGTKNG"/>
<protein>
    <recommendedName>
        <fullName evidence="3">PPIase cyclophilin-type domain-containing protein</fullName>
    </recommendedName>
</protein>
<proteinExistence type="inferred from homology"/>
<evidence type="ECO:0000259" key="3">
    <source>
        <dbReference type="PROSITE" id="PS50072"/>
    </source>
</evidence>
<dbReference type="Gene3D" id="2.40.100.10">
    <property type="entry name" value="Cyclophilin-like"/>
    <property type="match status" value="1"/>
</dbReference>
<name>A0A484BQJ6_DRONA</name>
<dbReference type="AlphaFoldDB" id="A0A484BQJ6"/>
<dbReference type="Pfam" id="PF13879">
    <property type="entry name" value="Hmw_CFAP97"/>
    <property type="match status" value="1"/>
</dbReference>
<dbReference type="STRING" id="7232.A0A484BQJ6"/>